<evidence type="ECO:0000256" key="1">
    <source>
        <dbReference type="SAM" id="MobiDB-lite"/>
    </source>
</evidence>
<feature type="compositionally biased region" description="Low complexity" evidence="1">
    <location>
        <begin position="297"/>
        <end position="307"/>
    </location>
</feature>
<comment type="caution">
    <text evidence="2">The sequence shown here is derived from an EMBL/GenBank/DDBJ whole genome shotgun (WGS) entry which is preliminary data.</text>
</comment>
<feature type="compositionally biased region" description="Acidic residues" evidence="1">
    <location>
        <begin position="494"/>
        <end position="506"/>
    </location>
</feature>
<feature type="region of interest" description="Disordered" evidence="1">
    <location>
        <begin position="464"/>
        <end position="527"/>
    </location>
</feature>
<gene>
    <name evidence="2" type="ORF">PVAG01_03094</name>
</gene>
<feature type="compositionally biased region" description="Pro residues" evidence="1">
    <location>
        <begin position="472"/>
        <end position="484"/>
    </location>
</feature>
<feature type="region of interest" description="Disordered" evidence="1">
    <location>
        <begin position="289"/>
        <end position="321"/>
    </location>
</feature>
<evidence type="ECO:0000313" key="2">
    <source>
        <dbReference type="EMBL" id="KAL3426303.1"/>
    </source>
</evidence>
<dbReference type="Proteomes" id="UP001629113">
    <property type="component" value="Unassembled WGS sequence"/>
</dbReference>
<keyword evidence="3" id="KW-1185">Reference proteome</keyword>
<sequence>MAPHIEANSLSDIIHLASNPPKYPRNPTEEVRPSLTLYIARVPGSRDIILTTLKPQLKNVTAADVASSLYYLHLDTEDDARLLAEQETESEETAQATSPQRPLPRKPLPDSAKSSLDIQRVQLQPATSELITKYQGLPPDALPRDAPPTISNAIPRRPLAGRAPPSESGVARKPLPSLPTLDSQPLMNLAPGPTSLFSSRGLSPPRPTISTQSSFTSIYSTDGDKVAKEFTLTIIRRDPSSGGQWNIGKVVGKPVPPDPFEHRSRGSRSQQRKSIFNMSIHLSNPGYNWFRDPVTGSQSNQNTTSQSPIESPTGGGPVSGFNRQVQMERSTFWDRPLKQNRDSFDFAAARSHGHVRNSSEESNNPADLENSEFNNRANGYVFTSIWGGRCTFSTGGGGRNLRCKHTLPERHSTSNAVAGSAQMSAAVSELRFNLPTTVLFKNATSALAEDEKAKLFKAKLGHIRNKLSTTSRPPPPLPPRPQPQPTSYAALYPSDEDGETREEIDDKEDRLDLSMGQEKAGGGSRGKRAKLGKLIIHDEGLKMLDLVIAANMSVWWSIWEPGHS</sequence>
<name>A0ABR4PSF0_9HELO</name>
<feature type="region of interest" description="Disordered" evidence="1">
    <location>
        <begin position="244"/>
        <end position="273"/>
    </location>
</feature>
<reference evidence="2 3" key="1">
    <citation type="submission" date="2024-06" db="EMBL/GenBank/DDBJ databases">
        <title>Complete genome of Phlyctema vagabunda strain 19-DSS-EL-015.</title>
        <authorList>
            <person name="Fiorenzani C."/>
        </authorList>
    </citation>
    <scope>NUCLEOTIDE SEQUENCE [LARGE SCALE GENOMIC DNA]</scope>
    <source>
        <strain evidence="2 3">19-DSS-EL-015</strain>
    </source>
</reference>
<organism evidence="2 3">
    <name type="scientific">Phlyctema vagabunda</name>
    <dbReference type="NCBI Taxonomy" id="108571"/>
    <lineage>
        <taxon>Eukaryota</taxon>
        <taxon>Fungi</taxon>
        <taxon>Dikarya</taxon>
        <taxon>Ascomycota</taxon>
        <taxon>Pezizomycotina</taxon>
        <taxon>Leotiomycetes</taxon>
        <taxon>Helotiales</taxon>
        <taxon>Dermateaceae</taxon>
        <taxon>Phlyctema</taxon>
    </lineage>
</organism>
<feature type="region of interest" description="Disordered" evidence="1">
    <location>
        <begin position="135"/>
        <end position="216"/>
    </location>
</feature>
<evidence type="ECO:0008006" key="4">
    <source>
        <dbReference type="Google" id="ProtNLM"/>
    </source>
</evidence>
<feature type="region of interest" description="Disordered" evidence="1">
    <location>
        <begin position="85"/>
        <end position="115"/>
    </location>
</feature>
<accession>A0ABR4PSF0</accession>
<proteinExistence type="predicted"/>
<feature type="region of interest" description="Disordered" evidence="1">
    <location>
        <begin position="350"/>
        <end position="372"/>
    </location>
</feature>
<dbReference type="EMBL" id="JBFCZG010000002">
    <property type="protein sequence ID" value="KAL3426303.1"/>
    <property type="molecule type" value="Genomic_DNA"/>
</dbReference>
<evidence type="ECO:0000313" key="3">
    <source>
        <dbReference type="Proteomes" id="UP001629113"/>
    </source>
</evidence>
<protein>
    <recommendedName>
        <fullName evidence="4">Oxidoreductase-like protein</fullName>
    </recommendedName>
</protein>
<feature type="compositionally biased region" description="Polar residues" evidence="1">
    <location>
        <begin position="360"/>
        <end position="372"/>
    </location>
</feature>